<dbReference type="EMBL" id="PP934186">
    <property type="protein sequence ID" value="XDG30893.1"/>
    <property type="molecule type" value="Genomic_DNA"/>
</dbReference>
<organism evidence="1">
    <name type="scientific">Vibrio phage P018-4</name>
    <dbReference type="NCBI Taxonomy" id="3229728"/>
    <lineage>
        <taxon>Viruses</taxon>
        <taxon>Duplodnaviria</taxon>
        <taxon>Heunggongvirae</taxon>
        <taxon>Uroviricota</taxon>
        <taxon>Caudoviricetes</taxon>
    </lineage>
</organism>
<name>A0AB39AJD5_9CAUD</name>
<proteinExistence type="predicted"/>
<protein>
    <submittedName>
        <fullName evidence="1">Uncharacterized protein</fullName>
    </submittedName>
</protein>
<sequence>MKVSELIMELEDFKDEYGDLPVKLYADHGQVHMTAGQVALSYTEDVDEYMSEAIHPDDVEDGNTKVCEVS</sequence>
<accession>A0AB39AJD5</accession>
<reference evidence="1" key="1">
    <citation type="submission" date="2024-06" db="EMBL/GenBank/DDBJ databases">
        <authorList>
            <person name="Yang R."/>
        </authorList>
    </citation>
    <scope>NUCLEOTIDE SEQUENCE</scope>
</reference>
<evidence type="ECO:0000313" key="1">
    <source>
        <dbReference type="EMBL" id="XDG30893.1"/>
    </source>
</evidence>